<evidence type="ECO:0000256" key="1">
    <source>
        <dbReference type="ARBA" id="ARBA00004496"/>
    </source>
</evidence>
<gene>
    <name evidence="12" type="ORF">HNR32_001116</name>
</gene>
<keyword evidence="13" id="KW-1185">Reference proteome</keyword>
<comment type="function">
    <text evidence="8">The phosphoenolpyruvate-dependent sugar phosphotransferase system (sugar PTS), a major carbohydrate active transport system, catalyzes the phosphorylation of incoming sugar substrates concomitantly with their translocation across the cell membrane. The enzyme II UlaABC PTS system is involved in ascorbate transport.</text>
</comment>
<evidence type="ECO:0000256" key="9">
    <source>
        <dbReference type="ARBA" id="ARBA00041175"/>
    </source>
</evidence>
<evidence type="ECO:0000256" key="2">
    <source>
        <dbReference type="ARBA" id="ARBA00022448"/>
    </source>
</evidence>
<evidence type="ECO:0000256" key="8">
    <source>
        <dbReference type="ARBA" id="ARBA00037387"/>
    </source>
</evidence>
<keyword evidence="3" id="KW-0963">Cytoplasm</keyword>
<dbReference type="GO" id="GO:0005737">
    <property type="term" value="C:cytoplasm"/>
    <property type="evidence" value="ECO:0007669"/>
    <property type="project" value="UniProtKB-SubCell"/>
</dbReference>
<evidence type="ECO:0000313" key="13">
    <source>
        <dbReference type="Proteomes" id="UP000559117"/>
    </source>
</evidence>
<dbReference type="Pfam" id="PF00359">
    <property type="entry name" value="PTS_EIIA_2"/>
    <property type="match status" value="1"/>
</dbReference>
<keyword evidence="7" id="KW-0418">Kinase</keyword>
<keyword evidence="5" id="KW-0808">Transferase</keyword>
<keyword evidence="4" id="KW-0597">Phosphoprotein</keyword>
<evidence type="ECO:0000256" key="4">
    <source>
        <dbReference type="ARBA" id="ARBA00022553"/>
    </source>
</evidence>
<evidence type="ECO:0000256" key="10">
    <source>
        <dbReference type="ARBA" id="ARBA00042072"/>
    </source>
</evidence>
<reference evidence="12 13" key="1">
    <citation type="submission" date="2020-08" db="EMBL/GenBank/DDBJ databases">
        <title>Genomic Encyclopedia of Type Strains, Phase IV (KMG-IV): sequencing the most valuable type-strain genomes for metagenomic binning, comparative biology and taxonomic classification.</title>
        <authorList>
            <person name="Goeker M."/>
        </authorList>
    </citation>
    <scope>NUCLEOTIDE SEQUENCE [LARGE SCALE GENOMIC DNA]</scope>
    <source>
        <strain evidence="12 13">DSM 24661</strain>
    </source>
</reference>
<dbReference type="PANTHER" id="PTHR36203">
    <property type="entry name" value="ASCORBATE-SPECIFIC PTS SYSTEM EIIA COMPONENT"/>
    <property type="match status" value="1"/>
</dbReference>
<keyword evidence="2" id="KW-0813">Transport</keyword>
<sequence length="145" mass="15903">MELLGKEQIQQVTGDGISWQDAITLSAKPLLDKKLITTEYINSVISICLEKGPYMNIGPQIVLAHARPLSSTKQACISLLKTTQEVSFIDNKHPARLWFFLATPDNTSHVAIMQQLASVLLNADKVQQLLAAVTIDDLANVFSGE</sequence>
<dbReference type="RefSeq" id="WP_183860484.1">
    <property type="nucleotide sequence ID" value="NZ_JACHFH010000011.1"/>
</dbReference>
<proteinExistence type="predicted"/>
<dbReference type="InterPro" id="IPR016152">
    <property type="entry name" value="PTrfase/Anion_transptr"/>
</dbReference>
<accession>A0A840UP37</accession>
<evidence type="ECO:0000256" key="7">
    <source>
        <dbReference type="ARBA" id="ARBA00022777"/>
    </source>
</evidence>
<evidence type="ECO:0000313" key="12">
    <source>
        <dbReference type="EMBL" id="MBB5335972.1"/>
    </source>
</evidence>
<dbReference type="AlphaFoldDB" id="A0A840UP37"/>
<dbReference type="SUPFAM" id="SSF55804">
    <property type="entry name" value="Phoshotransferase/anion transport protein"/>
    <property type="match status" value="1"/>
</dbReference>
<keyword evidence="6" id="KW-0598">Phosphotransferase system</keyword>
<evidence type="ECO:0000259" key="11">
    <source>
        <dbReference type="PROSITE" id="PS51094"/>
    </source>
</evidence>
<dbReference type="GO" id="GO:0009401">
    <property type="term" value="P:phosphoenolpyruvate-dependent sugar phosphotransferase system"/>
    <property type="evidence" value="ECO:0007669"/>
    <property type="project" value="UniProtKB-KW"/>
</dbReference>
<feature type="domain" description="PTS EIIA type-2" evidence="11">
    <location>
        <begin position="2"/>
        <end position="145"/>
    </location>
</feature>
<dbReference type="PROSITE" id="PS51094">
    <property type="entry name" value="PTS_EIIA_TYPE_2"/>
    <property type="match status" value="1"/>
</dbReference>
<evidence type="ECO:0000256" key="3">
    <source>
        <dbReference type="ARBA" id="ARBA00022490"/>
    </source>
</evidence>
<comment type="subcellular location">
    <subcellularLocation>
        <location evidence="1">Cytoplasm</location>
    </subcellularLocation>
</comment>
<organism evidence="12 13">
    <name type="scientific">Pectinatus brassicae</name>
    <dbReference type="NCBI Taxonomy" id="862415"/>
    <lineage>
        <taxon>Bacteria</taxon>
        <taxon>Bacillati</taxon>
        <taxon>Bacillota</taxon>
        <taxon>Negativicutes</taxon>
        <taxon>Selenomonadales</taxon>
        <taxon>Selenomonadaceae</taxon>
        <taxon>Pectinatus</taxon>
    </lineage>
</organism>
<dbReference type="Proteomes" id="UP000559117">
    <property type="component" value="Unassembled WGS sequence"/>
</dbReference>
<dbReference type="GO" id="GO:0016301">
    <property type="term" value="F:kinase activity"/>
    <property type="evidence" value="ECO:0007669"/>
    <property type="project" value="UniProtKB-KW"/>
</dbReference>
<comment type="caution">
    <text evidence="12">The sequence shown here is derived from an EMBL/GenBank/DDBJ whole genome shotgun (WGS) entry which is preliminary data.</text>
</comment>
<evidence type="ECO:0000256" key="5">
    <source>
        <dbReference type="ARBA" id="ARBA00022679"/>
    </source>
</evidence>
<protein>
    <recommendedName>
        <fullName evidence="9">Ascorbate-specific PTS system EIIA component</fullName>
    </recommendedName>
    <alternativeName>
        <fullName evidence="10">Ascorbate-specific phosphotransferase enzyme IIA component</fullName>
    </alternativeName>
</protein>
<dbReference type="EMBL" id="JACHFH010000011">
    <property type="protein sequence ID" value="MBB5335972.1"/>
    <property type="molecule type" value="Genomic_DNA"/>
</dbReference>
<dbReference type="InterPro" id="IPR051351">
    <property type="entry name" value="Ascorbate-PTS_EIIA_comp"/>
</dbReference>
<dbReference type="InterPro" id="IPR002178">
    <property type="entry name" value="PTS_EIIA_type-2_dom"/>
</dbReference>
<dbReference type="Gene3D" id="3.40.930.10">
    <property type="entry name" value="Mannitol-specific EII, Chain A"/>
    <property type="match status" value="1"/>
</dbReference>
<name>A0A840UP37_9FIRM</name>
<dbReference type="PANTHER" id="PTHR36203:SF1">
    <property type="entry name" value="ASCORBATE-SPECIFIC PTS SYSTEM EIIA COMPONENT"/>
    <property type="match status" value="1"/>
</dbReference>
<evidence type="ECO:0000256" key="6">
    <source>
        <dbReference type="ARBA" id="ARBA00022683"/>
    </source>
</evidence>